<accession>A0A9D2IAM3</accession>
<dbReference type="EMBL" id="DWYR01000006">
    <property type="protein sequence ID" value="HJA98295.1"/>
    <property type="molecule type" value="Genomic_DNA"/>
</dbReference>
<dbReference type="InterPro" id="IPR023614">
    <property type="entry name" value="Porin_dom_sf"/>
</dbReference>
<comment type="caution">
    <text evidence="3">The sequence shown here is derived from an EMBL/GenBank/DDBJ whole genome shotgun (WGS) entry which is preliminary data.</text>
</comment>
<proteinExistence type="predicted"/>
<dbReference type="AlphaFoldDB" id="A0A9D2IAM3"/>
<evidence type="ECO:0000256" key="1">
    <source>
        <dbReference type="SAM" id="Coils"/>
    </source>
</evidence>
<feature type="chain" id="PRO_5038963492" description="Porin" evidence="2">
    <location>
        <begin position="23"/>
        <end position="435"/>
    </location>
</feature>
<feature type="coiled-coil region" evidence="1">
    <location>
        <begin position="33"/>
        <end position="60"/>
    </location>
</feature>
<evidence type="ECO:0000256" key="2">
    <source>
        <dbReference type="SAM" id="SignalP"/>
    </source>
</evidence>
<name>A0A9D2IAM3_9BACT</name>
<protein>
    <recommendedName>
        <fullName evidence="5">Porin</fullName>
    </recommendedName>
</protein>
<keyword evidence="1" id="KW-0175">Coiled coil</keyword>
<dbReference type="Gene3D" id="2.40.160.10">
    <property type="entry name" value="Porin"/>
    <property type="match status" value="1"/>
</dbReference>
<evidence type="ECO:0008006" key="5">
    <source>
        <dbReference type="Google" id="ProtNLM"/>
    </source>
</evidence>
<dbReference type="Proteomes" id="UP000824259">
    <property type="component" value="Unassembled WGS sequence"/>
</dbReference>
<sequence>MNRGKFALLSLSACLLATVAEAQEPETKQADKQQVEEQQIEQLQHETAALEKEVDRLKRFKISGYIQAQYQHGQEDASLDVGEESNEADRGGFNRMGIRRGRLKLAYEGAVTSGVFQIDITEKGVQVKDAYFNLQDPWIRTLGFRAGIFNRPFGFEIGNSSSRREAPERSTVFRTLFPDERDFGGMLVVQAPQSSPWSVLRLEAGLFAGNGVNLDTDNKKDFIGHLSAFKDFGTIALGGGFSYYHGQVYQGSSEVYRMRGDRFVLYNSESNVGRYAKRQYFGFDLEFSLTSALGETDLSVEYLFGQQPAAEGNTTQSPNYDKRPTSPTYIREFNGGYAMLVQSLGRLPVAVVAKYDWYNPNTQVKGDQIGAPDSHTGIADLAVNTFGFGALWDIGKSVRLTAYYELKYNEKTKYLAGYERDRKDDVFTLRLQYKF</sequence>
<dbReference type="SUPFAM" id="SSF56935">
    <property type="entry name" value="Porins"/>
    <property type="match status" value="1"/>
</dbReference>
<feature type="signal peptide" evidence="2">
    <location>
        <begin position="1"/>
        <end position="22"/>
    </location>
</feature>
<evidence type="ECO:0000313" key="4">
    <source>
        <dbReference type="Proteomes" id="UP000824259"/>
    </source>
</evidence>
<reference evidence="3" key="1">
    <citation type="journal article" date="2021" name="PeerJ">
        <title>Extensive microbial diversity within the chicken gut microbiome revealed by metagenomics and culture.</title>
        <authorList>
            <person name="Gilroy R."/>
            <person name="Ravi A."/>
            <person name="Getino M."/>
            <person name="Pursley I."/>
            <person name="Horton D.L."/>
            <person name="Alikhan N.F."/>
            <person name="Baker D."/>
            <person name="Gharbi K."/>
            <person name="Hall N."/>
            <person name="Watson M."/>
            <person name="Adriaenssens E.M."/>
            <person name="Foster-Nyarko E."/>
            <person name="Jarju S."/>
            <person name="Secka A."/>
            <person name="Antonio M."/>
            <person name="Oren A."/>
            <person name="Chaudhuri R.R."/>
            <person name="La Ragione R."/>
            <person name="Hildebrand F."/>
            <person name="Pallen M.J."/>
        </authorList>
    </citation>
    <scope>NUCLEOTIDE SEQUENCE</scope>
    <source>
        <strain evidence="3">CHK169-11906</strain>
    </source>
</reference>
<gene>
    <name evidence="3" type="ORF">H9779_01675</name>
</gene>
<keyword evidence="2" id="KW-0732">Signal</keyword>
<organism evidence="3 4">
    <name type="scientific">Candidatus Alistipes avicola</name>
    <dbReference type="NCBI Taxonomy" id="2838432"/>
    <lineage>
        <taxon>Bacteria</taxon>
        <taxon>Pseudomonadati</taxon>
        <taxon>Bacteroidota</taxon>
        <taxon>Bacteroidia</taxon>
        <taxon>Bacteroidales</taxon>
        <taxon>Rikenellaceae</taxon>
        <taxon>Alistipes</taxon>
    </lineage>
</organism>
<evidence type="ECO:0000313" key="3">
    <source>
        <dbReference type="EMBL" id="HJA98295.1"/>
    </source>
</evidence>
<reference evidence="3" key="2">
    <citation type="submission" date="2021-04" db="EMBL/GenBank/DDBJ databases">
        <authorList>
            <person name="Gilroy R."/>
        </authorList>
    </citation>
    <scope>NUCLEOTIDE SEQUENCE</scope>
    <source>
        <strain evidence="3">CHK169-11906</strain>
    </source>
</reference>